<reference evidence="3 4" key="1">
    <citation type="submission" date="2020-10" db="EMBL/GenBank/DDBJ databases">
        <title>The Coptis chinensis genome and diversification of protoberbering-type alkaloids.</title>
        <authorList>
            <person name="Wang B."/>
            <person name="Shu S."/>
            <person name="Song C."/>
            <person name="Liu Y."/>
        </authorList>
    </citation>
    <scope>NUCLEOTIDE SEQUENCE [LARGE SCALE GENOMIC DNA]</scope>
    <source>
        <strain evidence="3">HL-2020</strain>
        <tissue evidence="3">Leaf</tissue>
    </source>
</reference>
<evidence type="ECO:0000256" key="2">
    <source>
        <dbReference type="PROSITE-ProRule" id="PRU00708"/>
    </source>
</evidence>
<name>A0A835H450_9MAGN</name>
<keyword evidence="1" id="KW-0677">Repeat</keyword>
<feature type="repeat" description="PPR" evidence="2">
    <location>
        <begin position="4"/>
        <end position="38"/>
    </location>
</feature>
<dbReference type="Gene3D" id="1.25.40.10">
    <property type="entry name" value="Tetratricopeptide repeat domain"/>
    <property type="match status" value="3"/>
</dbReference>
<dbReference type="GO" id="GO:0009451">
    <property type="term" value="P:RNA modification"/>
    <property type="evidence" value="ECO:0007669"/>
    <property type="project" value="InterPro"/>
</dbReference>
<sequence length="562" mass="62831">MHMDTVDWTTLMSCYVRNGLPDKALFLFRVMQEENIDIDEVTFVSVFAACSKVGDVKCGMHGYGWMIKRGLPFIVSVSNAVMDMYVKCGRMKDGRRVFDEMSEKSVVSWSVMLNGVIKFEGVEKGRCWFDEMPERNEVSWTLMIAGYIENGFSREAFSLVSDMMSGMCFELNHVTLCSFLGACSLSGNLLMGKWVHVYAMKTMEKDMHLMVGTALVDMYSKCGQIDIACKVFETMAYRNVVAWNALLIGLALHGRGTSALELFSRMVREVKPDDVTFVAVLSACNHSGLVDQGFQYFYDLGTRYGLMPKIEHYACMVDLLGRAGRIEEAEFLVKGMPIPPNEVILGSLLAACGLHGKLHLGKHLLQELIQIAPLNTEYHVLLSNMHTLAGRKDEADSLRQILKNRRITKVPGMSSIQVDGLVHHFSSGDKSHPQTQDVYLMLDEMSQKLRLVGYIPNNSSEVLSVSESELDNVNLKEKERAMVQRLGIALSFCEVHSGSYVSSDCNVKFKFLELLRSKQLSGMFSVFVLMSYDWGVHPISNAQTKNASQPAVVDDAASKSTT</sequence>
<dbReference type="Pfam" id="PF01535">
    <property type="entry name" value="PPR"/>
    <property type="match status" value="4"/>
</dbReference>
<evidence type="ECO:0000313" key="4">
    <source>
        <dbReference type="Proteomes" id="UP000631114"/>
    </source>
</evidence>
<dbReference type="GO" id="GO:0003723">
    <property type="term" value="F:RNA binding"/>
    <property type="evidence" value="ECO:0007669"/>
    <property type="project" value="InterPro"/>
</dbReference>
<feature type="repeat" description="PPR" evidence="2">
    <location>
        <begin position="74"/>
        <end position="108"/>
    </location>
</feature>
<dbReference type="PANTHER" id="PTHR47926:SF436">
    <property type="entry name" value="PENTATRICOPEPTIDE REPEAT-CONTAINING PROTEIN ELI1, CHLOROPLASTIC-LIKE ISOFORM X2"/>
    <property type="match status" value="1"/>
</dbReference>
<dbReference type="InterPro" id="IPR011990">
    <property type="entry name" value="TPR-like_helical_dom_sf"/>
</dbReference>
<evidence type="ECO:0000313" key="3">
    <source>
        <dbReference type="EMBL" id="KAF9590338.1"/>
    </source>
</evidence>
<dbReference type="AlphaFoldDB" id="A0A835H450"/>
<evidence type="ECO:0008006" key="5">
    <source>
        <dbReference type="Google" id="ProtNLM"/>
    </source>
</evidence>
<dbReference type="PROSITE" id="PS51375">
    <property type="entry name" value="PPR"/>
    <property type="match status" value="3"/>
</dbReference>
<feature type="repeat" description="PPR" evidence="2">
    <location>
        <begin position="239"/>
        <end position="269"/>
    </location>
</feature>
<dbReference type="EMBL" id="JADFTS010000009">
    <property type="protein sequence ID" value="KAF9590338.1"/>
    <property type="molecule type" value="Genomic_DNA"/>
</dbReference>
<dbReference type="InterPro" id="IPR046960">
    <property type="entry name" value="PPR_At4g14850-like_plant"/>
</dbReference>
<gene>
    <name evidence="3" type="ORF">IFM89_033864</name>
</gene>
<dbReference type="Pfam" id="PF13041">
    <property type="entry name" value="PPR_2"/>
    <property type="match status" value="2"/>
</dbReference>
<dbReference type="OrthoDB" id="1688675at2759"/>
<dbReference type="InterPro" id="IPR046849">
    <property type="entry name" value="E2_motif"/>
</dbReference>
<dbReference type="PANTHER" id="PTHR47926">
    <property type="entry name" value="PENTATRICOPEPTIDE REPEAT-CONTAINING PROTEIN"/>
    <property type="match status" value="1"/>
</dbReference>
<accession>A0A835H450</accession>
<organism evidence="3 4">
    <name type="scientific">Coptis chinensis</name>
    <dbReference type="NCBI Taxonomy" id="261450"/>
    <lineage>
        <taxon>Eukaryota</taxon>
        <taxon>Viridiplantae</taxon>
        <taxon>Streptophyta</taxon>
        <taxon>Embryophyta</taxon>
        <taxon>Tracheophyta</taxon>
        <taxon>Spermatophyta</taxon>
        <taxon>Magnoliopsida</taxon>
        <taxon>Ranunculales</taxon>
        <taxon>Ranunculaceae</taxon>
        <taxon>Coptidoideae</taxon>
        <taxon>Coptis</taxon>
    </lineage>
</organism>
<dbReference type="NCBIfam" id="TIGR00756">
    <property type="entry name" value="PPR"/>
    <property type="match status" value="2"/>
</dbReference>
<dbReference type="InterPro" id="IPR002885">
    <property type="entry name" value="PPR_rpt"/>
</dbReference>
<keyword evidence="4" id="KW-1185">Reference proteome</keyword>
<comment type="caution">
    <text evidence="3">The sequence shown here is derived from an EMBL/GenBank/DDBJ whole genome shotgun (WGS) entry which is preliminary data.</text>
</comment>
<feature type="non-terminal residue" evidence="3">
    <location>
        <position position="1"/>
    </location>
</feature>
<protein>
    <recommendedName>
        <fullName evidence="5">Pentatricopeptide repeat-containing protein</fullName>
    </recommendedName>
</protein>
<dbReference type="InterPro" id="IPR046848">
    <property type="entry name" value="E_motif"/>
</dbReference>
<proteinExistence type="predicted"/>
<dbReference type="Pfam" id="PF20431">
    <property type="entry name" value="E_motif"/>
    <property type="match status" value="1"/>
</dbReference>
<dbReference type="Proteomes" id="UP000631114">
    <property type="component" value="Unassembled WGS sequence"/>
</dbReference>
<evidence type="ECO:0000256" key="1">
    <source>
        <dbReference type="ARBA" id="ARBA00022737"/>
    </source>
</evidence>
<dbReference type="FunFam" id="1.25.40.10:FF:000184">
    <property type="entry name" value="Pentatricopeptide repeat-containing protein, chloroplastic"/>
    <property type="match status" value="1"/>
</dbReference>
<dbReference type="Pfam" id="PF20430">
    <property type="entry name" value="Eplus_motif"/>
    <property type="match status" value="1"/>
</dbReference>